<protein>
    <submittedName>
        <fullName evidence="1">Uncharacterized protein</fullName>
    </submittedName>
</protein>
<organism evidence="1 2">
    <name type="scientific">Streptomyces indicus</name>
    <dbReference type="NCBI Taxonomy" id="417292"/>
    <lineage>
        <taxon>Bacteria</taxon>
        <taxon>Bacillati</taxon>
        <taxon>Actinomycetota</taxon>
        <taxon>Actinomycetes</taxon>
        <taxon>Kitasatosporales</taxon>
        <taxon>Streptomycetaceae</taxon>
        <taxon>Streptomyces</taxon>
    </lineage>
</organism>
<evidence type="ECO:0000313" key="2">
    <source>
        <dbReference type="Proteomes" id="UP000199155"/>
    </source>
</evidence>
<dbReference type="EMBL" id="FNFF01000002">
    <property type="protein sequence ID" value="SDJ77520.1"/>
    <property type="molecule type" value="Genomic_DNA"/>
</dbReference>
<dbReference type="OrthoDB" id="361945at2"/>
<proteinExistence type="predicted"/>
<sequence>MTIEDVARQLPEIAVLREHCRSLAMLDAVLSPDWEDRYHSFDHRWSETEAMASMRDGSGDEYAIVFSPAGAYARGFAHESPMSPYVADGLWPGVLDEVPACFQAYVEEPAFSDEDGMPVVTACMWREADAGCWQTGAIDFPEVPEGDPDGAQYLFQLLTDRTPEAFQRWAEDYYEVPIALEAVSHILDSRPLTEAVVTALNPEITLAELAKDIAEIGYPAR</sequence>
<gene>
    <name evidence="1" type="ORF">SAMN05421806_102467</name>
</gene>
<accession>A0A1G8WIY6</accession>
<evidence type="ECO:0000313" key="1">
    <source>
        <dbReference type="EMBL" id="SDJ77520.1"/>
    </source>
</evidence>
<name>A0A1G8WIY6_9ACTN</name>
<reference evidence="1 2" key="1">
    <citation type="submission" date="2016-10" db="EMBL/GenBank/DDBJ databases">
        <authorList>
            <person name="de Groot N.N."/>
        </authorList>
    </citation>
    <scope>NUCLEOTIDE SEQUENCE [LARGE SCALE GENOMIC DNA]</scope>
    <source>
        <strain evidence="1 2">CGMCC 4.5727</strain>
    </source>
</reference>
<dbReference type="STRING" id="417292.SAMN05421806_102467"/>
<dbReference type="Proteomes" id="UP000199155">
    <property type="component" value="Unassembled WGS sequence"/>
</dbReference>
<dbReference type="RefSeq" id="WP_093608361.1">
    <property type="nucleotide sequence ID" value="NZ_FNFF01000002.1"/>
</dbReference>
<dbReference type="AlphaFoldDB" id="A0A1G8WIY6"/>
<keyword evidence="2" id="KW-1185">Reference proteome</keyword>